<dbReference type="Proteomes" id="UP000636110">
    <property type="component" value="Unassembled WGS sequence"/>
</dbReference>
<dbReference type="RefSeq" id="WP_182953976.1">
    <property type="nucleotide sequence ID" value="NZ_WNXC01000001.1"/>
</dbReference>
<feature type="transmembrane region" description="Helical" evidence="1">
    <location>
        <begin position="62"/>
        <end position="86"/>
    </location>
</feature>
<feature type="transmembrane region" description="Helical" evidence="1">
    <location>
        <begin position="6"/>
        <end position="24"/>
    </location>
</feature>
<feature type="transmembrane region" description="Helical" evidence="1">
    <location>
        <begin position="107"/>
        <end position="137"/>
    </location>
</feature>
<keyword evidence="3" id="KW-1185">Reference proteome</keyword>
<evidence type="ECO:0000313" key="2">
    <source>
        <dbReference type="EMBL" id="MBB2148245.1"/>
    </source>
</evidence>
<feature type="transmembrane region" description="Helical" evidence="1">
    <location>
        <begin position="31"/>
        <end position="50"/>
    </location>
</feature>
<evidence type="ECO:0000256" key="1">
    <source>
        <dbReference type="SAM" id="Phobius"/>
    </source>
</evidence>
<keyword evidence="1" id="KW-0812">Transmembrane</keyword>
<comment type="caution">
    <text evidence="2">The sequence shown here is derived from an EMBL/GenBank/DDBJ whole genome shotgun (WGS) entry which is preliminary data.</text>
</comment>
<accession>A0ABR6ESK5</accession>
<keyword evidence="1" id="KW-0472">Membrane</keyword>
<reference evidence="2 3" key="1">
    <citation type="submission" date="2019-11" db="EMBL/GenBank/DDBJ databases">
        <title>Description of Pedobacter sp. LMG 31462T.</title>
        <authorList>
            <person name="Carlier A."/>
            <person name="Qi S."/>
            <person name="Vandamme P."/>
        </authorList>
    </citation>
    <scope>NUCLEOTIDE SEQUENCE [LARGE SCALE GENOMIC DNA]</scope>
    <source>
        <strain evidence="2 3">LMG 31462</strain>
    </source>
</reference>
<gene>
    <name evidence="2" type="ORF">GM920_04910</name>
</gene>
<proteinExistence type="predicted"/>
<keyword evidence="1" id="KW-1133">Transmembrane helix</keyword>
<protein>
    <submittedName>
        <fullName evidence="2">Uncharacterized protein</fullName>
    </submittedName>
</protein>
<dbReference type="EMBL" id="WNXC01000001">
    <property type="protein sequence ID" value="MBB2148245.1"/>
    <property type="molecule type" value="Genomic_DNA"/>
</dbReference>
<organism evidence="2 3">
    <name type="scientific">Pedobacter gandavensis</name>
    <dbReference type="NCBI Taxonomy" id="2679963"/>
    <lineage>
        <taxon>Bacteria</taxon>
        <taxon>Pseudomonadati</taxon>
        <taxon>Bacteroidota</taxon>
        <taxon>Sphingobacteriia</taxon>
        <taxon>Sphingobacteriales</taxon>
        <taxon>Sphingobacteriaceae</taxon>
        <taxon>Pedobacter</taxon>
    </lineage>
</organism>
<name>A0ABR6ESK5_9SPHI</name>
<evidence type="ECO:0000313" key="3">
    <source>
        <dbReference type="Proteomes" id="UP000636110"/>
    </source>
</evidence>
<sequence>MAFIGILFALFFAIILTAVFRLFFHNSGSWAEFWSFFVLLFFVSLAAGEWAAPRGPSVWGYYWVPGLISAFVVGLVIVAVSPHSTMKRTRRSKNRKEDAVEEEIREFEVGVAVVVFGVFYCIVIVLLALIALSGLVIKM</sequence>